<reference evidence="1 2" key="1">
    <citation type="submission" date="2018-10" db="EMBL/GenBank/DDBJ databases">
        <authorList>
            <person name="Perry B.J."/>
            <person name="Sullivan J.T."/>
            <person name="Murphy R.J.T."/>
            <person name="Ramsay J.P."/>
            <person name="Ronson C.W."/>
        </authorList>
    </citation>
    <scope>NUCLEOTIDE SEQUENCE [LARGE SCALE GENOMIC DNA]</scope>
    <source>
        <strain evidence="1 2">NZP2014</strain>
    </source>
</reference>
<protein>
    <submittedName>
        <fullName evidence="1">Uncharacterized protein</fullName>
    </submittedName>
</protein>
<dbReference type="AlphaFoldDB" id="A0A6M7UKA2"/>
<dbReference type="Proteomes" id="UP000503339">
    <property type="component" value="Chromosome"/>
</dbReference>
<evidence type="ECO:0000313" key="1">
    <source>
        <dbReference type="EMBL" id="QKC77176.1"/>
    </source>
</evidence>
<gene>
    <name evidence="1" type="ORF">EB233_18095</name>
</gene>
<evidence type="ECO:0000313" key="2">
    <source>
        <dbReference type="Proteomes" id="UP000503339"/>
    </source>
</evidence>
<organism evidence="1 2">
    <name type="scientific">Mesorhizobium erdmanii</name>
    <dbReference type="NCBI Taxonomy" id="1777866"/>
    <lineage>
        <taxon>Bacteria</taxon>
        <taxon>Pseudomonadati</taxon>
        <taxon>Pseudomonadota</taxon>
        <taxon>Alphaproteobacteria</taxon>
        <taxon>Hyphomicrobiales</taxon>
        <taxon>Phyllobacteriaceae</taxon>
        <taxon>Mesorhizobium</taxon>
    </lineage>
</organism>
<accession>A0A6M7UKA2</accession>
<dbReference type="EMBL" id="CP033361">
    <property type="protein sequence ID" value="QKC77176.1"/>
    <property type="molecule type" value="Genomic_DNA"/>
</dbReference>
<keyword evidence="2" id="KW-1185">Reference proteome</keyword>
<name>A0A6M7UKA2_9HYPH</name>
<dbReference type="KEGG" id="merd:EB233_18095"/>
<sequence>MDEIRALFLTMSRLKVAIYGFTSQGFAIALDFTKYLTDWIVRDEKPQALEVISGKRFRGSIFN</sequence>
<proteinExistence type="predicted"/>